<accession>A0A7J4XM76</accession>
<dbReference type="EMBL" id="VWMK01000004">
    <property type="protein sequence ID" value="KAA3768005.1"/>
    <property type="molecule type" value="Genomic_DNA"/>
</dbReference>
<proteinExistence type="predicted"/>
<dbReference type="Proteomes" id="UP000422221">
    <property type="component" value="Unassembled WGS sequence"/>
</dbReference>
<dbReference type="AlphaFoldDB" id="A0A7J4XM76"/>
<name>A0A7J4XM76_9BACE</name>
<evidence type="ECO:0000313" key="1">
    <source>
        <dbReference type="EMBL" id="KAA3768005.1"/>
    </source>
</evidence>
<gene>
    <name evidence="1" type="ORF">F3F73_06310</name>
</gene>
<comment type="caution">
    <text evidence="1">The sequence shown here is derived from an EMBL/GenBank/DDBJ whole genome shotgun (WGS) entry which is preliminary data.</text>
</comment>
<protein>
    <submittedName>
        <fullName evidence="1">Uncharacterized protein</fullName>
    </submittedName>
</protein>
<organism evidence="1 2">
    <name type="scientific">Bacteroides salyersiae</name>
    <dbReference type="NCBI Taxonomy" id="291644"/>
    <lineage>
        <taxon>Bacteria</taxon>
        <taxon>Pseudomonadati</taxon>
        <taxon>Bacteroidota</taxon>
        <taxon>Bacteroidia</taxon>
        <taxon>Bacteroidales</taxon>
        <taxon>Bacteroidaceae</taxon>
        <taxon>Bacteroides</taxon>
    </lineage>
</organism>
<reference evidence="1 2" key="1">
    <citation type="journal article" date="2019" name="Nat. Med.">
        <title>A library of human gut bacterial isolates paired with longitudinal multiomics data enables mechanistic microbiome research.</title>
        <authorList>
            <person name="Poyet M."/>
            <person name="Groussin M."/>
            <person name="Gibbons S.M."/>
            <person name="Avila-Pacheco J."/>
            <person name="Jiang X."/>
            <person name="Kearney S.M."/>
            <person name="Perrotta A.R."/>
            <person name="Berdy B."/>
            <person name="Zhao S."/>
            <person name="Lieberman T.D."/>
            <person name="Swanson P.K."/>
            <person name="Smith M."/>
            <person name="Roesemann S."/>
            <person name="Alexander J.E."/>
            <person name="Rich S.A."/>
            <person name="Livny J."/>
            <person name="Vlamakis H."/>
            <person name="Clish C."/>
            <person name="Bullock K."/>
            <person name="Deik A."/>
            <person name="Scott J."/>
            <person name="Pierce K.A."/>
            <person name="Xavier R.J."/>
            <person name="Alm E.J."/>
        </authorList>
    </citation>
    <scope>NUCLEOTIDE SEQUENCE [LARGE SCALE GENOMIC DNA]</scope>
    <source>
        <strain evidence="1 2">BIOML-A10</strain>
    </source>
</reference>
<dbReference type="RefSeq" id="WP_130058341.1">
    <property type="nucleotide sequence ID" value="NZ_RCXT01000003.1"/>
</dbReference>
<sequence>MKEIIAKLVSTNCTQRYYELSEPIYQGRKFGGDVDIVTELEERKKTMKPGSEHLLRTDGCHIVCVSDAYTHIERLVFIGEKYPSGYGNTGVQIDGSHTMRMYGGDKRYVYPDEVYLRHLGMVNGVRIVLDGRGTE</sequence>
<evidence type="ECO:0000313" key="2">
    <source>
        <dbReference type="Proteomes" id="UP000422221"/>
    </source>
</evidence>